<keyword evidence="1" id="KW-1133">Transmembrane helix</keyword>
<dbReference type="EMBL" id="AHAE01000040">
    <property type="protein sequence ID" value="EJZ82165.1"/>
    <property type="molecule type" value="Genomic_DNA"/>
</dbReference>
<comment type="caution">
    <text evidence="2">The sequence shown here is derived from an EMBL/GenBank/DDBJ whole genome shotgun (WGS) entry which is preliminary data.</text>
</comment>
<gene>
    <name evidence="2" type="ORF">HMPREF9719_00931</name>
</gene>
<evidence type="ECO:0000313" key="2">
    <source>
        <dbReference type="EMBL" id="EJZ82165.1"/>
    </source>
</evidence>
<keyword evidence="3" id="KW-1185">Reference proteome</keyword>
<dbReference type="RefSeq" id="WP_004600821.1">
    <property type="nucleotide sequence ID" value="NZ_HF541866.1"/>
</dbReference>
<sequence length="53" mass="6023">MIELIVLLVYIAIVVALVYFGVSVVRGLKESRRNQEEIIALLKERRGGEGPRR</sequence>
<name>K0Z475_9CORY</name>
<organism evidence="2 3">
    <name type="scientific">Corynebacterium otitidis ATCC 51513</name>
    <dbReference type="NCBI Taxonomy" id="883169"/>
    <lineage>
        <taxon>Bacteria</taxon>
        <taxon>Bacillati</taxon>
        <taxon>Actinomycetota</taxon>
        <taxon>Actinomycetes</taxon>
        <taxon>Mycobacteriales</taxon>
        <taxon>Corynebacteriaceae</taxon>
        <taxon>Corynebacterium</taxon>
    </lineage>
</organism>
<keyword evidence="1" id="KW-0472">Membrane</keyword>
<dbReference type="Proteomes" id="UP000006078">
    <property type="component" value="Unassembled WGS sequence"/>
</dbReference>
<feature type="transmembrane region" description="Helical" evidence="1">
    <location>
        <begin position="6"/>
        <end position="25"/>
    </location>
</feature>
<keyword evidence="1" id="KW-0812">Transmembrane</keyword>
<protein>
    <submittedName>
        <fullName evidence="2">Uncharacterized protein</fullName>
    </submittedName>
</protein>
<proteinExistence type="predicted"/>
<evidence type="ECO:0000313" key="3">
    <source>
        <dbReference type="Proteomes" id="UP000006078"/>
    </source>
</evidence>
<evidence type="ECO:0000256" key="1">
    <source>
        <dbReference type="SAM" id="Phobius"/>
    </source>
</evidence>
<accession>K0Z475</accession>
<reference evidence="2 3" key="1">
    <citation type="submission" date="2012-08" db="EMBL/GenBank/DDBJ databases">
        <title>The Genome Sequence of Turicella otitidis ATCC 51513.</title>
        <authorList>
            <consortium name="The Broad Institute Genome Sequencing Platform"/>
            <person name="Earl A."/>
            <person name="Ward D."/>
            <person name="Feldgarden M."/>
            <person name="Gevers D."/>
            <person name="Huys G."/>
            <person name="Walker B."/>
            <person name="Young S.K."/>
            <person name="Zeng Q."/>
            <person name="Gargeya S."/>
            <person name="Fitzgerald M."/>
            <person name="Haas B."/>
            <person name="Abouelleil A."/>
            <person name="Alvarado L."/>
            <person name="Arachchi H.M."/>
            <person name="Berlin A.M."/>
            <person name="Chapman S.B."/>
            <person name="Goldberg J."/>
            <person name="Griggs A."/>
            <person name="Gujja S."/>
            <person name="Hansen M."/>
            <person name="Howarth C."/>
            <person name="Imamovic A."/>
            <person name="Larimer J."/>
            <person name="McCowen C."/>
            <person name="Montmayeur A."/>
            <person name="Murphy C."/>
            <person name="Neiman D."/>
            <person name="Pearson M."/>
            <person name="Priest M."/>
            <person name="Roberts A."/>
            <person name="Saif S."/>
            <person name="Shea T."/>
            <person name="Sisk P."/>
            <person name="Sykes S."/>
            <person name="Wortman J."/>
            <person name="Nusbaum C."/>
            <person name="Birren B."/>
        </authorList>
    </citation>
    <scope>NUCLEOTIDE SEQUENCE [LARGE SCALE GENOMIC DNA]</scope>
    <source>
        <strain evidence="2 3">ATCC 51513</strain>
    </source>
</reference>
<dbReference type="AlphaFoldDB" id="K0Z475"/>
<dbReference type="HOGENOM" id="CLU_3067377_0_0_11"/>